<dbReference type="Proteomes" id="UP001165960">
    <property type="component" value="Unassembled WGS sequence"/>
</dbReference>
<name>A0ACC2T309_9FUNG</name>
<evidence type="ECO:0000313" key="2">
    <source>
        <dbReference type="Proteomes" id="UP001165960"/>
    </source>
</evidence>
<sequence>MLVLFHFHSTSRGSVPHTHQPHKTTDQPPKLYCSLVAPFGPVHFTEYKPNLAYLEFSLEKILIHDPEARTRETETVYKEGTKVTIPTLLFHNKYNYLPNYLVPMTPPLTLQSERLQKSVTASESTSTKVFGEMYITLTGLIDSMVPASRPWALLGELISYIVKLAPILWWALPASSQEPPTDWLPNTLGCIQVHDIPQEYCSRKEWLHYFS</sequence>
<proteinExistence type="predicted"/>
<accession>A0ACC2T309</accession>
<protein>
    <submittedName>
        <fullName evidence="1">Uncharacterized protein</fullName>
    </submittedName>
</protein>
<gene>
    <name evidence="1" type="ORF">DSO57_1023194</name>
</gene>
<evidence type="ECO:0000313" key="1">
    <source>
        <dbReference type="EMBL" id="KAJ9068988.1"/>
    </source>
</evidence>
<organism evidence="1 2">
    <name type="scientific">Entomophthora muscae</name>
    <dbReference type="NCBI Taxonomy" id="34485"/>
    <lineage>
        <taxon>Eukaryota</taxon>
        <taxon>Fungi</taxon>
        <taxon>Fungi incertae sedis</taxon>
        <taxon>Zoopagomycota</taxon>
        <taxon>Entomophthoromycotina</taxon>
        <taxon>Entomophthoromycetes</taxon>
        <taxon>Entomophthorales</taxon>
        <taxon>Entomophthoraceae</taxon>
        <taxon>Entomophthora</taxon>
    </lineage>
</organism>
<dbReference type="EMBL" id="QTSX02003670">
    <property type="protein sequence ID" value="KAJ9068988.1"/>
    <property type="molecule type" value="Genomic_DNA"/>
</dbReference>
<reference evidence="1" key="1">
    <citation type="submission" date="2022-04" db="EMBL/GenBank/DDBJ databases">
        <title>Genome of the entomopathogenic fungus Entomophthora muscae.</title>
        <authorList>
            <person name="Elya C."/>
            <person name="Lovett B.R."/>
            <person name="Lee E."/>
            <person name="Macias A.M."/>
            <person name="Hajek A.E."/>
            <person name="De Bivort B.L."/>
            <person name="Kasson M.T."/>
            <person name="De Fine Licht H.H."/>
            <person name="Stajich J.E."/>
        </authorList>
    </citation>
    <scope>NUCLEOTIDE SEQUENCE</scope>
    <source>
        <strain evidence="1">Berkeley</strain>
    </source>
</reference>
<keyword evidence="2" id="KW-1185">Reference proteome</keyword>
<comment type="caution">
    <text evidence="1">The sequence shown here is derived from an EMBL/GenBank/DDBJ whole genome shotgun (WGS) entry which is preliminary data.</text>
</comment>